<proteinExistence type="inferred from homology"/>
<organism evidence="4 5">
    <name type="scientific">Citrus sinensis</name>
    <name type="common">Sweet orange</name>
    <name type="synonym">Citrus aurantium var. sinensis</name>
    <dbReference type="NCBI Taxonomy" id="2711"/>
    <lineage>
        <taxon>Eukaryota</taxon>
        <taxon>Viridiplantae</taxon>
        <taxon>Streptophyta</taxon>
        <taxon>Embryophyta</taxon>
        <taxon>Tracheophyta</taxon>
        <taxon>Spermatophyta</taxon>
        <taxon>Magnoliopsida</taxon>
        <taxon>eudicotyledons</taxon>
        <taxon>Gunneridae</taxon>
        <taxon>Pentapetalae</taxon>
        <taxon>rosids</taxon>
        <taxon>malvids</taxon>
        <taxon>Sapindales</taxon>
        <taxon>Rutaceae</taxon>
        <taxon>Aurantioideae</taxon>
        <taxon>Citrus</taxon>
    </lineage>
</organism>
<dbReference type="GO" id="GO:0008097">
    <property type="term" value="F:5S rRNA binding"/>
    <property type="evidence" value="ECO:0000318"/>
    <property type="project" value="GO_Central"/>
</dbReference>
<protein>
    <submittedName>
        <fullName evidence="4">Uncharacterized protein</fullName>
    </submittedName>
</protein>
<evidence type="ECO:0000256" key="1">
    <source>
        <dbReference type="ARBA" id="ARBA00007116"/>
    </source>
</evidence>
<keyword evidence="5" id="KW-1185">Reference proteome</keyword>
<dbReference type="SUPFAM" id="SSF53137">
    <property type="entry name" value="Translational machinery components"/>
    <property type="match status" value="1"/>
</dbReference>
<dbReference type="GO" id="GO:0005840">
    <property type="term" value="C:ribosome"/>
    <property type="evidence" value="ECO:0007669"/>
    <property type="project" value="UniProtKB-KW"/>
</dbReference>
<keyword evidence="2" id="KW-0689">Ribosomal protein</keyword>
<dbReference type="InterPro" id="IPR005484">
    <property type="entry name" value="Ribosomal_uL18_bac/plant/anim"/>
</dbReference>
<comment type="similarity">
    <text evidence="1">Belongs to the universal ribosomal protein uL18 family.</text>
</comment>
<dbReference type="InterPro" id="IPR057268">
    <property type="entry name" value="Ribosomal_L18"/>
</dbReference>
<evidence type="ECO:0000256" key="3">
    <source>
        <dbReference type="ARBA" id="ARBA00023274"/>
    </source>
</evidence>
<gene>
    <name evidence="4" type="ORF">CISIN_1g029135mg</name>
</gene>
<dbReference type="STRING" id="2711.A0A067GT94"/>
<sequence>MSLTKAAAALQFNACDFFGTKAKPFNLLPSQTQRRSFILKPLVVEARANARTESAKIRNRRIQKKFNGTPTKPRLSVFCSDKQLYAMLVDDQNKKCLFFGSTLQQSIRGNGNPPCSTIFPLSRKLLSVLVKSLSRLVLHLTLRKFHLMIVMAPVVVRECKPLRFQYPVMASCNKDRLSFLLFLTVSLCHAKFRLTSFA</sequence>
<evidence type="ECO:0000313" key="4">
    <source>
        <dbReference type="EMBL" id="KDO82938.1"/>
    </source>
</evidence>
<dbReference type="GO" id="GO:1990904">
    <property type="term" value="C:ribonucleoprotein complex"/>
    <property type="evidence" value="ECO:0007669"/>
    <property type="project" value="UniProtKB-KW"/>
</dbReference>
<dbReference type="Gene3D" id="3.30.420.100">
    <property type="match status" value="1"/>
</dbReference>
<evidence type="ECO:0000313" key="5">
    <source>
        <dbReference type="Proteomes" id="UP000027120"/>
    </source>
</evidence>
<dbReference type="PANTHER" id="PTHR12899:SF8">
    <property type="entry name" value="RIBOSOMAL L18P_L5E FAMILY PROTEIN"/>
    <property type="match status" value="1"/>
</dbReference>
<dbReference type="EMBL" id="KK784875">
    <property type="protein sequence ID" value="KDO82938.1"/>
    <property type="molecule type" value="Genomic_DNA"/>
</dbReference>
<dbReference type="SMR" id="A0A067GT94"/>
<dbReference type="GO" id="GO:0003735">
    <property type="term" value="F:structural constituent of ribosome"/>
    <property type="evidence" value="ECO:0007669"/>
    <property type="project" value="InterPro"/>
</dbReference>
<dbReference type="CDD" id="cd00432">
    <property type="entry name" value="Ribosomal_L18_L5e"/>
    <property type="match status" value="1"/>
</dbReference>
<accession>A0A067GT94</accession>
<dbReference type="GO" id="GO:0006412">
    <property type="term" value="P:translation"/>
    <property type="evidence" value="ECO:0007669"/>
    <property type="project" value="InterPro"/>
</dbReference>
<dbReference type="AlphaFoldDB" id="A0A067GT94"/>
<keyword evidence="3" id="KW-0687">Ribonucleoprotein</keyword>
<dbReference type="Pfam" id="PF00861">
    <property type="entry name" value="Ribosomal_L18p"/>
    <property type="match status" value="1"/>
</dbReference>
<evidence type="ECO:0000256" key="2">
    <source>
        <dbReference type="ARBA" id="ARBA00022980"/>
    </source>
</evidence>
<dbReference type="Proteomes" id="UP000027120">
    <property type="component" value="Unassembled WGS sequence"/>
</dbReference>
<reference evidence="4 5" key="1">
    <citation type="submission" date="2014-04" db="EMBL/GenBank/DDBJ databases">
        <authorList>
            <consortium name="International Citrus Genome Consortium"/>
            <person name="Gmitter F."/>
            <person name="Chen C."/>
            <person name="Farmerie W."/>
            <person name="Harkins T."/>
            <person name="Desany B."/>
            <person name="Mohiuddin M."/>
            <person name="Kodira C."/>
            <person name="Borodovsky M."/>
            <person name="Lomsadze A."/>
            <person name="Burns P."/>
            <person name="Jenkins J."/>
            <person name="Prochnik S."/>
            <person name="Shu S."/>
            <person name="Chapman J."/>
            <person name="Pitluck S."/>
            <person name="Schmutz J."/>
            <person name="Rokhsar D."/>
        </authorList>
    </citation>
    <scope>NUCLEOTIDE SEQUENCE</scope>
</reference>
<dbReference type="PANTHER" id="PTHR12899">
    <property type="entry name" value="39S RIBOSOMAL PROTEIN L18, MITOCHONDRIAL"/>
    <property type="match status" value="1"/>
</dbReference>
<name>A0A067GT94_CITSI</name>